<dbReference type="Gene3D" id="3.40.50.720">
    <property type="entry name" value="NAD(P)-binding Rossmann-like Domain"/>
    <property type="match status" value="1"/>
</dbReference>
<proteinExistence type="predicted"/>
<name>A0A1H2TL33_9BACI</name>
<accession>A0A1H2TL33</accession>
<dbReference type="Proteomes" id="UP000199488">
    <property type="component" value="Unassembled WGS sequence"/>
</dbReference>
<dbReference type="Pfam" id="PF21135">
    <property type="entry name" value="DRL_cat"/>
    <property type="match status" value="1"/>
</dbReference>
<dbReference type="SUPFAM" id="SSF51735">
    <property type="entry name" value="NAD(P)-binding Rossmann-fold domains"/>
    <property type="match status" value="1"/>
</dbReference>
<dbReference type="InterPro" id="IPR036291">
    <property type="entry name" value="NAD(P)-bd_dom_sf"/>
</dbReference>
<dbReference type="OrthoDB" id="9777844at2"/>
<reference evidence="2 3" key="1">
    <citation type="submission" date="2016-10" db="EMBL/GenBank/DDBJ databases">
        <authorList>
            <person name="de Groot N.N."/>
        </authorList>
    </citation>
    <scope>NUCLEOTIDE SEQUENCE [LARGE SCALE GENOMIC DNA]</scope>
    <source>
        <strain evidence="2 3">DSM 23126</strain>
    </source>
</reference>
<evidence type="ECO:0000313" key="2">
    <source>
        <dbReference type="EMBL" id="SDW44673.1"/>
    </source>
</evidence>
<dbReference type="PANTHER" id="PTHR37850:SF2">
    <property type="entry name" value="SAF DOMAIN PROTEIN"/>
    <property type="match status" value="1"/>
</dbReference>
<keyword evidence="3" id="KW-1185">Reference proteome</keyword>
<organism evidence="2 3">
    <name type="scientific">Marinococcus luteus</name>
    <dbReference type="NCBI Taxonomy" id="1122204"/>
    <lineage>
        <taxon>Bacteria</taxon>
        <taxon>Bacillati</taxon>
        <taxon>Bacillota</taxon>
        <taxon>Bacilli</taxon>
        <taxon>Bacillales</taxon>
        <taxon>Bacillaceae</taxon>
        <taxon>Marinococcus</taxon>
    </lineage>
</organism>
<dbReference type="CDD" id="cd11616">
    <property type="entry name" value="SAF_DH_OX_like"/>
    <property type="match status" value="1"/>
</dbReference>
<dbReference type="AlphaFoldDB" id="A0A1H2TL33"/>
<gene>
    <name evidence="2" type="ORF">SAMN05421781_1462</name>
</gene>
<sequence>MIGINRKLQALEREGRYIKVGLVGAGQMGRGMIAQIENMKGMRVVITADINEDNVINAYGHAGIERGNIVSTNNKEEASQAIRMNKVVASTKALLVCALDEVDVVVDATGVPNIGAEIAWNAILSRKHIVMLNVEADVTVGPLLKRMADASGVVYTGSAGDEPGAIMELYDFADAIGFEVVALGKGKNNPLNVEANPDTAAAEAEEKGSSPKMLASFQDGTKTMVEMNAVANATGFVPEKSGMNGFEAGVADLPELFQLREQGGKVDKQHVVEYINGIAPGVFAIVASDMEEVNAEMKYLKMGDGPNYVLYRPYHLTSLETPLSVARAYLDGQATIAPDAGHIAETVAVAKRDLEVDEHLDSIGGFTIYGTVMEAGEAKDKGALPIGLADKNVKMTRAVKKGEVITYQDVEQTMESTIWRLRKMQDHEWK</sequence>
<dbReference type="RefSeq" id="WP_091613075.1">
    <property type="nucleotide sequence ID" value="NZ_FNNC01000002.1"/>
</dbReference>
<feature type="domain" description="Oxidoreductase DRL-like catalytic" evidence="1">
    <location>
        <begin position="160"/>
        <end position="321"/>
    </location>
</feature>
<dbReference type="PANTHER" id="PTHR37850">
    <property type="entry name" value="STRU PROTEIN"/>
    <property type="match status" value="1"/>
</dbReference>
<protein>
    <submittedName>
        <fullName evidence="2">Predicted homoserine dehydrogenase, contains C-terminal SAF domain</fullName>
    </submittedName>
</protein>
<dbReference type="EMBL" id="FNNC01000002">
    <property type="protein sequence ID" value="SDW44673.1"/>
    <property type="molecule type" value="Genomic_DNA"/>
</dbReference>
<evidence type="ECO:0000313" key="3">
    <source>
        <dbReference type="Proteomes" id="UP000199488"/>
    </source>
</evidence>
<evidence type="ECO:0000259" key="1">
    <source>
        <dbReference type="Pfam" id="PF21135"/>
    </source>
</evidence>
<dbReference type="InterPro" id="IPR048423">
    <property type="entry name" value="DRL_cat"/>
</dbReference>
<dbReference type="STRING" id="1122204.SAMN05421781_1462"/>